<proteinExistence type="predicted"/>
<dbReference type="Gene3D" id="3.20.20.30">
    <property type="entry name" value="Luciferase-like domain"/>
    <property type="match status" value="1"/>
</dbReference>
<evidence type="ECO:0000313" key="6">
    <source>
        <dbReference type="EMBL" id="GAB76758.1"/>
    </source>
</evidence>
<reference evidence="6 7" key="1">
    <citation type="submission" date="2012-08" db="EMBL/GenBank/DDBJ databases">
        <title>Whole genome shotgun sequence of Austwickia chelonae NBRC 105200.</title>
        <authorList>
            <person name="Yoshida I."/>
            <person name="Hosoyama A."/>
            <person name="Tsuchikane K."/>
            <person name="Katsumata H."/>
            <person name="Ando Y."/>
            <person name="Ohji S."/>
            <person name="Hamada M."/>
            <person name="Tamura T."/>
            <person name="Yamazoe A."/>
            <person name="Yamazaki S."/>
            <person name="Fujita N."/>
        </authorList>
    </citation>
    <scope>NUCLEOTIDE SEQUENCE [LARGE SCALE GENOMIC DNA]</scope>
    <source>
        <strain evidence="6 7">NBRC 105200</strain>
    </source>
</reference>
<dbReference type="GO" id="GO:0046306">
    <property type="term" value="P:alkanesulfonate catabolic process"/>
    <property type="evidence" value="ECO:0007669"/>
    <property type="project" value="TreeGrafter"/>
</dbReference>
<comment type="caution">
    <text evidence="6">The sequence shown here is derived from an EMBL/GenBank/DDBJ whole genome shotgun (WGS) entry which is preliminary data.</text>
</comment>
<dbReference type="STRING" id="100225.SAMN05421595_1891"/>
<evidence type="ECO:0000259" key="5">
    <source>
        <dbReference type="Pfam" id="PF00296"/>
    </source>
</evidence>
<evidence type="ECO:0000256" key="3">
    <source>
        <dbReference type="ARBA" id="ARBA00023002"/>
    </source>
</evidence>
<keyword evidence="1" id="KW-0285">Flavoprotein</keyword>
<dbReference type="InterPro" id="IPR050172">
    <property type="entry name" value="SsuD_RutA_monooxygenase"/>
</dbReference>
<evidence type="ECO:0000256" key="2">
    <source>
        <dbReference type="ARBA" id="ARBA00022643"/>
    </source>
</evidence>
<dbReference type="Pfam" id="PF00296">
    <property type="entry name" value="Bac_luciferase"/>
    <property type="match status" value="1"/>
</dbReference>
<dbReference type="EMBL" id="BAGZ01000002">
    <property type="protein sequence ID" value="GAB76758.1"/>
    <property type="molecule type" value="Genomic_DNA"/>
</dbReference>
<organism evidence="6 7">
    <name type="scientific">Austwickia chelonae NBRC 105200</name>
    <dbReference type="NCBI Taxonomy" id="1184607"/>
    <lineage>
        <taxon>Bacteria</taxon>
        <taxon>Bacillati</taxon>
        <taxon>Actinomycetota</taxon>
        <taxon>Actinomycetes</taxon>
        <taxon>Micrococcales</taxon>
        <taxon>Dermatophilaceae</taxon>
        <taxon>Austwickia</taxon>
    </lineage>
</organism>
<evidence type="ECO:0000313" key="7">
    <source>
        <dbReference type="Proteomes" id="UP000008495"/>
    </source>
</evidence>
<gene>
    <name evidence="6" type="ORF">AUCHE_02_01200</name>
</gene>
<keyword evidence="3" id="KW-0560">Oxidoreductase</keyword>
<dbReference type="InterPro" id="IPR036661">
    <property type="entry name" value="Luciferase-like_sf"/>
</dbReference>
<dbReference type="Proteomes" id="UP000008495">
    <property type="component" value="Unassembled WGS sequence"/>
</dbReference>
<keyword evidence="4" id="KW-0503">Monooxygenase</keyword>
<feature type="domain" description="Luciferase-like" evidence="5">
    <location>
        <begin position="1"/>
        <end position="304"/>
    </location>
</feature>
<dbReference type="PANTHER" id="PTHR42847:SF8">
    <property type="entry name" value="CONSERVED PROTEIN"/>
    <property type="match status" value="1"/>
</dbReference>
<dbReference type="OrthoDB" id="143323at2"/>
<protein>
    <recommendedName>
        <fullName evidence="5">Luciferase-like domain-containing protein</fullName>
    </recommendedName>
</protein>
<sequence length="349" mass="37929">MRFGMVVPQGCRLDLAGIDPLQHWGVMAGLARRADEGDAWSGIWLHDHLQTLPTAVEEATHELWAVTAALAAVTVRVRLGQVGSCLAGRHPAVLAKTAATVDVISEGRLDVGLGAIRHPEEWRAYGLTVPEFAEQVTDLREAAQIMRQAWTTGELDFVGERYRTDGGICRPLPVQAAATGRGLPLWLSCAGEPALLRVAAEEADGVHLSGDPEEFAVQSELLAQRCHEVDRDPAEIMRAGTFDVVIGLDEDDVRRRVDWYRGHLTAAGVTEGIGLSAVEELIRQPLVGTPETIVHTLQGLQAQGMGYAICYFPESAYDVSGLDLFERAVIPQLRVPGGGHHRHWPFSLP</sequence>
<evidence type="ECO:0000256" key="4">
    <source>
        <dbReference type="ARBA" id="ARBA00023033"/>
    </source>
</evidence>
<dbReference type="eggNOG" id="COG2141">
    <property type="taxonomic scope" value="Bacteria"/>
</dbReference>
<dbReference type="SUPFAM" id="SSF51679">
    <property type="entry name" value="Bacterial luciferase-like"/>
    <property type="match status" value="1"/>
</dbReference>
<name>K6V3S3_9MICO</name>
<dbReference type="GO" id="GO:0008726">
    <property type="term" value="F:alkanesulfonate monooxygenase activity"/>
    <property type="evidence" value="ECO:0007669"/>
    <property type="project" value="TreeGrafter"/>
</dbReference>
<evidence type="ECO:0000256" key="1">
    <source>
        <dbReference type="ARBA" id="ARBA00022630"/>
    </source>
</evidence>
<dbReference type="AlphaFoldDB" id="K6V3S3"/>
<dbReference type="PANTHER" id="PTHR42847">
    <property type="entry name" value="ALKANESULFONATE MONOOXYGENASE"/>
    <property type="match status" value="1"/>
</dbReference>
<accession>K6V3S3</accession>
<keyword evidence="7" id="KW-1185">Reference proteome</keyword>
<keyword evidence="2" id="KW-0288">FMN</keyword>
<dbReference type="InterPro" id="IPR011251">
    <property type="entry name" value="Luciferase-like_dom"/>
</dbReference>